<comment type="caution">
    <text evidence="4">The sequence shown here is derived from an EMBL/GenBank/DDBJ whole genome shotgun (WGS) entry which is preliminary data.</text>
</comment>
<evidence type="ECO:0000256" key="3">
    <source>
        <dbReference type="ARBA" id="ARBA00022842"/>
    </source>
</evidence>
<organism evidence="4 5">
    <name type="scientific">Pseudomarimonas arenosa</name>
    <dbReference type="NCBI Taxonomy" id="2774145"/>
    <lineage>
        <taxon>Bacteria</taxon>
        <taxon>Pseudomonadati</taxon>
        <taxon>Pseudomonadota</taxon>
        <taxon>Gammaproteobacteria</taxon>
        <taxon>Lysobacterales</taxon>
        <taxon>Lysobacteraceae</taxon>
        <taxon>Pseudomarimonas</taxon>
    </lineage>
</organism>
<dbReference type="PANTHER" id="PTHR46470:SF4">
    <property type="entry name" value="5-AMINO-6-(5-PHOSPHO-D-RIBITYLAMINO)URACIL PHOSPHATASE YIGB"/>
    <property type="match status" value="1"/>
</dbReference>
<evidence type="ECO:0000313" key="4">
    <source>
        <dbReference type="EMBL" id="MBD8525489.1"/>
    </source>
</evidence>
<dbReference type="PRINTS" id="PR00413">
    <property type="entry name" value="HADHALOGNASE"/>
</dbReference>
<dbReference type="GO" id="GO:0009231">
    <property type="term" value="P:riboflavin biosynthetic process"/>
    <property type="evidence" value="ECO:0007669"/>
    <property type="project" value="TreeGrafter"/>
</dbReference>
<evidence type="ECO:0000256" key="2">
    <source>
        <dbReference type="ARBA" id="ARBA00022801"/>
    </source>
</evidence>
<keyword evidence="2 4" id="KW-0378">Hydrolase</keyword>
<evidence type="ECO:0000256" key="1">
    <source>
        <dbReference type="ARBA" id="ARBA00001946"/>
    </source>
</evidence>
<dbReference type="Gene3D" id="3.40.50.1000">
    <property type="entry name" value="HAD superfamily/HAD-like"/>
    <property type="match status" value="1"/>
</dbReference>
<dbReference type="Pfam" id="PF00702">
    <property type="entry name" value="Hydrolase"/>
    <property type="match status" value="1"/>
</dbReference>
<sequence>MIRAITLDLDDTLWPIAPVIERAEHAVQAYFAEYCPEVAKRFPITAMRALRERIAAQHPHLSHDFSEQRRLSLRAALDACAAPHAHLEPAFEAFFSARNQVELYPDSEAALRLLAARFPLAALTNGNADLGRIGLAEWFCFSLGAREHGAPKPVASIFLAACDRLNTAPEYTLHVGDDPWLDVEGARAAGLRTCWINRHNSAWPATLPPPDWQVDSLDKLHALLQPSQADYA</sequence>
<dbReference type="SUPFAM" id="SSF56784">
    <property type="entry name" value="HAD-like"/>
    <property type="match status" value="1"/>
</dbReference>
<proteinExistence type="predicted"/>
<dbReference type="AlphaFoldDB" id="A0AAW3ZJU2"/>
<dbReference type="Proteomes" id="UP000613768">
    <property type="component" value="Unassembled WGS sequence"/>
</dbReference>
<comment type="cofactor">
    <cofactor evidence="1">
        <name>Mg(2+)</name>
        <dbReference type="ChEBI" id="CHEBI:18420"/>
    </cofactor>
</comment>
<dbReference type="InterPro" id="IPR051400">
    <property type="entry name" value="HAD-like_hydrolase"/>
</dbReference>
<dbReference type="NCBIfam" id="TIGR01549">
    <property type="entry name" value="HAD-SF-IA-v1"/>
    <property type="match status" value="1"/>
</dbReference>
<dbReference type="GO" id="GO:0016787">
    <property type="term" value="F:hydrolase activity"/>
    <property type="evidence" value="ECO:0007669"/>
    <property type="project" value="UniProtKB-KW"/>
</dbReference>
<protein>
    <submittedName>
        <fullName evidence="4">HAD-IA family hydrolase</fullName>
    </submittedName>
</protein>
<dbReference type="InterPro" id="IPR036412">
    <property type="entry name" value="HAD-like_sf"/>
</dbReference>
<dbReference type="SFLD" id="SFLDS00003">
    <property type="entry name" value="Haloacid_Dehalogenase"/>
    <property type="match status" value="1"/>
</dbReference>
<keyword evidence="5" id="KW-1185">Reference proteome</keyword>
<gene>
    <name evidence="4" type="ORF">IFO71_07005</name>
</gene>
<name>A0AAW3ZJU2_9GAMM</name>
<evidence type="ECO:0000313" key="5">
    <source>
        <dbReference type="Proteomes" id="UP000613768"/>
    </source>
</evidence>
<accession>A0AAW3ZJU2</accession>
<dbReference type="EMBL" id="JACYTR010000009">
    <property type="protein sequence ID" value="MBD8525489.1"/>
    <property type="molecule type" value="Genomic_DNA"/>
</dbReference>
<reference evidence="4 5" key="1">
    <citation type="submission" date="2020-09" db="EMBL/GenBank/DDBJ databases">
        <title>Pseudoxanthomonas sp. CAU 1598 isolated from sand of Yaerae Beach.</title>
        <authorList>
            <person name="Kim W."/>
        </authorList>
    </citation>
    <scope>NUCLEOTIDE SEQUENCE [LARGE SCALE GENOMIC DNA]</scope>
    <source>
        <strain evidence="4 5">CAU 1598</strain>
    </source>
</reference>
<dbReference type="Gene3D" id="1.20.120.1600">
    <property type="match status" value="1"/>
</dbReference>
<dbReference type="InterPro" id="IPR023214">
    <property type="entry name" value="HAD_sf"/>
</dbReference>
<dbReference type="SFLD" id="SFLDG01129">
    <property type="entry name" value="C1.5:_HAD__Beta-PGM__Phosphata"/>
    <property type="match status" value="1"/>
</dbReference>
<dbReference type="PANTHER" id="PTHR46470">
    <property type="entry name" value="N-ACYLNEURAMINATE-9-PHOSPHATASE"/>
    <property type="match status" value="1"/>
</dbReference>
<dbReference type="InterPro" id="IPR006439">
    <property type="entry name" value="HAD-SF_hydro_IA"/>
</dbReference>
<keyword evidence="3" id="KW-0460">Magnesium</keyword>